<feature type="transmembrane region" description="Helical" evidence="1">
    <location>
        <begin position="339"/>
        <end position="359"/>
    </location>
</feature>
<dbReference type="AlphaFoldDB" id="A0A2G5V7T2"/>
<comment type="caution">
    <text evidence="2">The sequence shown here is derived from an EMBL/GenBank/DDBJ whole genome shotgun (WGS) entry which is preliminary data.</text>
</comment>
<accession>A0A2G5V7T2</accession>
<reference evidence="3" key="1">
    <citation type="submission" date="2017-10" db="EMBL/GenBank/DDBJ databases">
        <title>Rapid genome shrinkage in a self-fertile nematode reveals novel sperm competition proteins.</title>
        <authorList>
            <person name="Yin D."/>
            <person name="Schwarz E.M."/>
            <person name="Thomas C.G."/>
            <person name="Felde R.L."/>
            <person name="Korf I.F."/>
            <person name="Cutter A.D."/>
            <person name="Schartner C.M."/>
            <person name="Ralston E.J."/>
            <person name="Meyer B.J."/>
            <person name="Haag E.S."/>
        </authorList>
    </citation>
    <scope>NUCLEOTIDE SEQUENCE [LARGE SCALE GENOMIC DNA]</scope>
    <source>
        <strain evidence="3">JU1422</strain>
    </source>
</reference>
<protein>
    <recommendedName>
        <fullName evidence="4">F-box associated domain-containing protein</fullName>
    </recommendedName>
</protein>
<dbReference type="EMBL" id="PDUG01000002">
    <property type="protein sequence ID" value="PIC47777.1"/>
    <property type="molecule type" value="Genomic_DNA"/>
</dbReference>
<dbReference type="PANTHER" id="PTHR31379:SF1">
    <property type="entry name" value="F-BOX C PROTEIN-RELATED"/>
    <property type="match status" value="1"/>
</dbReference>
<sequence>MSIVSYPVLRCILEHIEADCRLTLSARSLKISKFGKSIPLRMDLMWLTENCRVEINHTGYKVISEDPDKDVTHTLCRVYNYKSGFSVKRKFLKNYGVEVATRKIFEYLFGGRNSIRVKRVIVHRNGYKNMQYLFGTFNMKVNSLTSSGSGLSKFHSHLETPLKELIVDVSHLSDFENPIVRTAEIIEITNYGIGLYNDPNVWLETLRNLPNKEVIVREGVHGLTDTSILELIEHWRETRKATGSSFHLRKTDSVVLLKKAKERFKGTYVKLKETDRSTFFNIKAVSINIDSESEIVVYINVSRWTGPSVVIKVMTVGSSVEISEPLKKPKVIPTQPSNYSALVVIPFLTLMIALCLRFFC</sequence>
<evidence type="ECO:0000313" key="3">
    <source>
        <dbReference type="Proteomes" id="UP000230233"/>
    </source>
</evidence>
<proteinExistence type="predicted"/>
<dbReference type="InterPro" id="IPR021942">
    <property type="entry name" value="DUF3557"/>
</dbReference>
<gene>
    <name evidence="2" type="primary">Cnig_chr_II.g7007</name>
    <name evidence="2" type="ORF">B9Z55_007007</name>
</gene>
<keyword evidence="1" id="KW-0812">Transmembrane</keyword>
<evidence type="ECO:0000256" key="1">
    <source>
        <dbReference type="SAM" id="Phobius"/>
    </source>
</evidence>
<keyword evidence="3" id="KW-1185">Reference proteome</keyword>
<dbReference type="PANTHER" id="PTHR31379">
    <property type="entry name" value="F-BOX C PROTEIN-RELATED-RELATED"/>
    <property type="match status" value="1"/>
</dbReference>
<evidence type="ECO:0000313" key="2">
    <source>
        <dbReference type="EMBL" id="PIC47777.1"/>
    </source>
</evidence>
<name>A0A2G5V7T2_9PELO</name>
<evidence type="ECO:0008006" key="4">
    <source>
        <dbReference type="Google" id="ProtNLM"/>
    </source>
</evidence>
<keyword evidence="1" id="KW-1133">Transmembrane helix</keyword>
<dbReference type="Proteomes" id="UP000230233">
    <property type="component" value="Chromosome II"/>
</dbReference>
<organism evidence="2 3">
    <name type="scientific">Caenorhabditis nigoni</name>
    <dbReference type="NCBI Taxonomy" id="1611254"/>
    <lineage>
        <taxon>Eukaryota</taxon>
        <taxon>Metazoa</taxon>
        <taxon>Ecdysozoa</taxon>
        <taxon>Nematoda</taxon>
        <taxon>Chromadorea</taxon>
        <taxon>Rhabditida</taxon>
        <taxon>Rhabditina</taxon>
        <taxon>Rhabditomorpha</taxon>
        <taxon>Rhabditoidea</taxon>
        <taxon>Rhabditidae</taxon>
        <taxon>Peloderinae</taxon>
        <taxon>Caenorhabditis</taxon>
    </lineage>
</organism>
<keyword evidence="1" id="KW-0472">Membrane</keyword>
<dbReference type="Pfam" id="PF12078">
    <property type="entry name" value="DUF3557"/>
    <property type="match status" value="1"/>
</dbReference>